<dbReference type="SUPFAM" id="SSF81606">
    <property type="entry name" value="PP2C-like"/>
    <property type="match status" value="1"/>
</dbReference>
<feature type="domain" description="PPM-type phosphatase" evidence="1">
    <location>
        <begin position="2"/>
        <end position="242"/>
    </location>
</feature>
<dbReference type="EMBL" id="QMFB01000010">
    <property type="protein sequence ID" value="RAV19952.1"/>
    <property type="molecule type" value="Genomic_DNA"/>
</dbReference>
<dbReference type="SMART" id="SM00331">
    <property type="entry name" value="PP2C_SIG"/>
    <property type="match status" value="1"/>
</dbReference>
<dbReference type="InterPro" id="IPR015655">
    <property type="entry name" value="PP2C"/>
</dbReference>
<evidence type="ECO:0000313" key="3">
    <source>
        <dbReference type="Proteomes" id="UP000250369"/>
    </source>
</evidence>
<comment type="caution">
    <text evidence="2">The sequence shown here is derived from an EMBL/GenBank/DDBJ whole genome shotgun (WGS) entry which is preliminary data.</text>
</comment>
<protein>
    <submittedName>
        <fullName evidence="2">Stp1/IreP family PP2C-type Ser/Thr phosphatase</fullName>
    </submittedName>
</protein>
<reference evidence="2 3" key="1">
    <citation type="journal article" date="2009" name="Int. J. Syst. Evol. Microbiol.">
        <title>Paenibacillus contaminans sp. nov., isolated from a contaminated laboratory plate.</title>
        <authorList>
            <person name="Chou J.H."/>
            <person name="Lee J.H."/>
            <person name="Lin M.C."/>
            <person name="Chang P.S."/>
            <person name="Arun A.B."/>
            <person name="Young C.C."/>
            <person name="Chen W.M."/>
        </authorList>
    </citation>
    <scope>NUCLEOTIDE SEQUENCE [LARGE SCALE GENOMIC DNA]</scope>
    <source>
        <strain evidence="2 3">CKOBP-6</strain>
    </source>
</reference>
<dbReference type="NCBIfam" id="NF033484">
    <property type="entry name" value="Stp1_PP2C_phos"/>
    <property type="match status" value="1"/>
</dbReference>
<dbReference type="InterPro" id="IPR036457">
    <property type="entry name" value="PPM-type-like_dom_sf"/>
</dbReference>
<name>A0A329MJX0_9BACL</name>
<dbReference type="Pfam" id="PF13672">
    <property type="entry name" value="PP2C_2"/>
    <property type="match status" value="1"/>
</dbReference>
<dbReference type="OrthoDB" id="9801841at2"/>
<dbReference type="Gene3D" id="3.60.40.10">
    <property type="entry name" value="PPM-type phosphatase domain"/>
    <property type="match status" value="1"/>
</dbReference>
<sequence>MKTAGRTDVGRIRQVNEDRTVVLPEQNGITVSIVADGMGGHQAGDIASQMAIEAIAEQLNLLSSEMGVEQLEASVRSAIEQANERIYDVASSKEQYHGMGTTVVVTAASENALVIGHIGDSRAYKIDKEQLVQLTEDHSLVYELVRSGQITKEEAEHHPRRNVLTRALGTEPNVVVDVHHFNWTEGDMVLMCSDGLSSLVDSETLAAILRSDSDLETKVDELVEKALEAGGDDNITVVLMVNVKEQSDVQGGDAV</sequence>
<accession>A0A329MJX0</accession>
<dbReference type="SMART" id="SM00332">
    <property type="entry name" value="PP2Cc"/>
    <property type="match status" value="1"/>
</dbReference>
<evidence type="ECO:0000313" key="2">
    <source>
        <dbReference type="EMBL" id="RAV19952.1"/>
    </source>
</evidence>
<gene>
    <name evidence="2" type="ORF">DQG23_18705</name>
</gene>
<dbReference type="AlphaFoldDB" id="A0A329MJX0"/>
<dbReference type="PROSITE" id="PS51746">
    <property type="entry name" value="PPM_2"/>
    <property type="match status" value="1"/>
</dbReference>
<dbReference type="RefSeq" id="WP_113032380.1">
    <property type="nucleotide sequence ID" value="NZ_QMFB01000010.1"/>
</dbReference>
<dbReference type="Proteomes" id="UP000250369">
    <property type="component" value="Unassembled WGS sequence"/>
</dbReference>
<dbReference type="PANTHER" id="PTHR47992">
    <property type="entry name" value="PROTEIN PHOSPHATASE"/>
    <property type="match status" value="1"/>
</dbReference>
<dbReference type="GO" id="GO:0004722">
    <property type="term" value="F:protein serine/threonine phosphatase activity"/>
    <property type="evidence" value="ECO:0007669"/>
    <property type="project" value="InterPro"/>
</dbReference>
<dbReference type="InterPro" id="IPR001932">
    <property type="entry name" value="PPM-type_phosphatase-like_dom"/>
</dbReference>
<evidence type="ECO:0000259" key="1">
    <source>
        <dbReference type="PROSITE" id="PS51746"/>
    </source>
</evidence>
<dbReference type="CDD" id="cd00143">
    <property type="entry name" value="PP2Cc"/>
    <property type="match status" value="1"/>
</dbReference>
<keyword evidence="3" id="KW-1185">Reference proteome</keyword>
<organism evidence="2 3">
    <name type="scientific">Paenibacillus contaminans</name>
    <dbReference type="NCBI Taxonomy" id="450362"/>
    <lineage>
        <taxon>Bacteria</taxon>
        <taxon>Bacillati</taxon>
        <taxon>Bacillota</taxon>
        <taxon>Bacilli</taxon>
        <taxon>Bacillales</taxon>
        <taxon>Paenibacillaceae</taxon>
        <taxon>Paenibacillus</taxon>
    </lineage>
</organism>
<proteinExistence type="predicted"/>